<dbReference type="GO" id="GO:0005886">
    <property type="term" value="C:plasma membrane"/>
    <property type="evidence" value="ECO:0007669"/>
    <property type="project" value="TreeGrafter"/>
</dbReference>
<keyword evidence="1" id="KW-0813">Transport</keyword>
<dbReference type="EMBL" id="CP045798">
    <property type="protein sequence ID" value="QNB46415.1"/>
    <property type="molecule type" value="Genomic_DNA"/>
</dbReference>
<dbReference type="GO" id="GO:0015188">
    <property type="term" value="F:L-isoleucine transmembrane transporter activity"/>
    <property type="evidence" value="ECO:0007669"/>
    <property type="project" value="TreeGrafter"/>
</dbReference>
<evidence type="ECO:0000313" key="5">
    <source>
        <dbReference type="EMBL" id="QNB46415.1"/>
    </source>
</evidence>
<evidence type="ECO:0000256" key="3">
    <source>
        <dbReference type="ARBA" id="ARBA00022840"/>
    </source>
</evidence>
<dbReference type="InterPro" id="IPR032823">
    <property type="entry name" value="BCA_ABC_TP_C"/>
</dbReference>
<dbReference type="PANTHER" id="PTHR45772:SF7">
    <property type="entry name" value="AMINO ACID ABC TRANSPORTER ATP-BINDING PROTEIN"/>
    <property type="match status" value="1"/>
</dbReference>
<dbReference type="CDD" id="cd03219">
    <property type="entry name" value="ABC_Mj1267_LivG_branched"/>
    <property type="match status" value="1"/>
</dbReference>
<dbReference type="Proteomes" id="UP000515847">
    <property type="component" value="Chromosome"/>
</dbReference>
<dbReference type="KEGG" id="tfr:BR63_08875"/>
<dbReference type="SUPFAM" id="SSF52540">
    <property type="entry name" value="P-loop containing nucleoside triphosphate hydrolases"/>
    <property type="match status" value="1"/>
</dbReference>
<dbReference type="InterPro" id="IPR003593">
    <property type="entry name" value="AAA+_ATPase"/>
</dbReference>
<dbReference type="GO" id="GO:0015808">
    <property type="term" value="P:L-alanine transport"/>
    <property type="evidence" value="ECO:0007669"/>
    <property type="project" value="TreeGrafter"/>
</dbReference>
<accession>A0A7G6E2W1</accession>
<dbReference type="Gene3D" id="3.40.50.300">
    <property type="entry name" value="P-loop containing nucleotide triphosphate hydrolases"/>
    <property type="match status" value="1"/>
</dbReference>
<dbReference type="GO" id="GO:0005524">
    <property type="term" value="F:ATP binding"/>
    <property type="evidence" value="ECO:0007669"/>
    <property type="project" value="UniProtKB-KW"/>
</dbReference>
<name>A0A7G6E2W1_THEFR</name>
<dbReference type="AlphaFoldDB" id="A0A7G6E2W1"/>
<dbReference type="GO" id="GO:0005304">
    <property type="term" value="F:L-valine transmembrane transporter activity"/>
    <property type="evidence" value="ECO:0007669"/>
    <property type="project" value="TreeGrafter"/>
</dbReference>
<dbReference type="GO" id="GO:1903805">
    <property type="term" value="P:L-valine import across plasma membrane"/>
    <property type="evidence" value="ECO:0007669"/>
    <property type="project" value="TreeGrafter"/>
</dbReference>
<proteinExistence type="predicted"/>
<evidence type="ECO:0000256" key="1">
    <source>
        <dbReference type="ARBA" id="ARBA00022448"/>
    </source>
</evidence>
<dbReference type="GO" id="GO:0015192">
    <property type="term" value="F:L-phenylalanine transmembrane transporter activity"/>
    <property type="evidence" value="ECO:0007669"/>
    <property type="project" value="TreeGrafter"/>
</dbReference>
<evidence type="ECO:0000313" key="6">
    <source>
        <dbReference type="Proteomes" id="UP000515847"/>
    </source>
</evidence>
<dbReference type="InterPro" id="IPR003439">
    <property type="entry name" value="ABC_transporter-like_ATP-bd"/>
</dbReference>
<feature type="domain" description="ABC transporter" evidence="4">
    <location>
        <begin position="4"/>
        <end position="253"/>
    </location>
</feature>
<dbReference type="OrthoDB" id="9779136at2"/>
<dbReference type="InterPro" id="IPR051120">
    <property type="entry name" value="ABC_AA/LPS_Transport"/>
</dbReference>
<dbReference type="GO" id="GO:0016887">
    <property type="term" value="F:ATP hydrolysis activity"/>
    <property type="evidence" value="ECO:0007669"/>
    <property type="project" value="InterPro"/>
</dbReference>
<sequence length="258" mass="28587">MTVLEIRNLTKRFGGIVACSDLSFQVVQGEIMGVIGPNGAGKTTVFNLITGVYGPTSGQIIFRGQEIGGKRPDTIVETGIARTFQNIRLFKNLSVLENVIIALDQKHVEYSLPRALLRTPAVSRSEEKLRKLALDYLGIVGLEDKAYQRADSLPYGLQRKLEISRALALEPTLLLLDEPAAGMNPEESLELAGLIREIKNRFSLTILLIEHHMDVVMELCNRIVVMNFGEKLAEGTPEEIQENPLVLKAYLGEGYKRA</sequence>
<gene>
    <name evidence="5" type="ORF">BR63_08875</name>
</gene>
<dbReference type="Pfam" id="PF12399">
    <property type="entry name" value="BCA_ABC_TP_C"/>
    <property type="match status" value="1"/>
</dbReference>
<dbReference type="PROSITE" id="PS50893">
    <property type="entry name" value="ABC_TRANSPORTER_2"/>
    <property type="match status" value="1"/>
</dbReference>
<dbReference type="InterPro" id="IPR027417">
    <property type="entry name" value="P-loop_NTPase"/>
</dbReference>
<dbReference type="GO" id="GO:0042941">
    <property type="term" value="P:D-alanine transmembrane transport"/>
    <property type="evidence" value="ECO:0007669"/>
    <property type="project" value="TreeGrafter"/>
</dbReference>
<keyword evidence="6" id="KW-1185">Reference proteome</keyword>
<dbReference type="GO" id="GO:1903806">
    <property type="term" value="P:L-isoleucine import across plasma membrane"/>
    <property type="evidence" value="ECO:0007669"/>
    <property type="project" value="TreeGrafter"/>
</dbReference>
<dbReference type="RefSeq" id="WP_034424245.1">
    <property type="nucleotide sequence ID" value="NZ_CP045798.1"/>
</dbReference>
<dbReference type="FunFam" id="3.40.50.300:FF:000421">
    <property type="entry name" value="Branched-chain amino acid ABC transporter ATP-binding protein"/>
    <property type="match status" value="1"/>
</dbReference>
<protein>
    <submittedName>
        <fullName evidence="5">ATP-binding cassette domain-containing protein</fullName>
    </submittedName>
</protein>
<evidence type="ECO:0000256" key="2">
    <source>
        <dbReference type="ARBA" id="ARBA00022741"/>
    </source>
</evidence>
<organism evidence="5 6">
    <name type="scientific">Thermanaerosceptrum fracticalcis</name>
    <dbReference type="NCBI Taxonomy" id="1712410"/>
    <lineage>
        <taxon>Bacteria</taxon>
        <taxon>Bacillati</taxon>
        <taxon>Bacillota</taxon>
        <taxon>Clostridia</taxon>
        <taxon>Eubacteriales</taxon>
        <taxon>Peptococcaceae</taxon>
        <taxon>Thermanaerosceptrum</taxon>
    </lineage>
</organism>
<dbReference type="Pfam" id="PF00005">
    <property type="entry name" value="ABC_tran"/>
    <property type="match status" value="1"/>
</dbReference>
<keyword evidence="3 5" id="KW-0067">ATP-binding</keyword>
<dbReference type="PANTHER" id="PTHR45772">
    <property type="entry name" value="CONSERVED COMPONENT OF ABC TRANSPORTER FOR NATURAL AMINO ACIDS-RELATED"/>
    <property type="match status" value="1"/>
</dbReference>
<evidence type="ECO:0000259" key="4">
    <source>
        <dbReference type="PROSITE" id="PS50893"/>
    </source>
</evidence>
<dbReference type="SMART" id="SM00382">
    <property type="entry name" value="AAA"/>
    <property type="match status" value="1"/>
</dbReference>
<reference evidence="5 6" key="1">
    <citation type="journal article" date="2019" name="Front. Microbiol.">
        <title>Thermoanaerosceptrum fracticalcis gen. nov. sp. nov., a Novel Fumarate-Fermenting Microorganism From a Deep Fractured Carbonate Aquifer of the US Great Basin.</title>
        <authorList>
            <person name="Hamilton-Brehm S.D."/>
            <person name="Stewart L.E."/>
            <person name="Zavarin M."/>
            <person name="Caldwell M."/>
            <person name="Lawson P.A."/>
            <person name="Onstott T.C."/>
            <person name="Grzymski J."/>
            <person name="Neveux I."/>
            <person name="Lollar B.S."/>
            <person name="Russell C.E."/>
            <person name="Moser D.P."/>
        </authorList>
    </citation>
    <scope>NUCLEOTIDE SEQUENCE [LARGE SCALE GENOMIC DNA]</scope>
    <source>
        <strain evidence="5 6">DRI-13</strain>
    </source>
</reference>
<keyword evidence="2" id="KW-0547">Nucleotide-binding</keyword>